<dbReference type="OrthoDB" id="341421at2759"/>
<sequence length="401" mass="43879">MEHSQLARTQAMLTWLRAAGAEGLDNVEVKRTAYGGLGVFLAAPVETTSIARIPVECCVTATAALTRPVGRAAREVLPDCADEFVLVLDAATGRSDATHPQHAYLASLPAGSQSASTFSKAARRLLKGTALGDRVERERREVRAAIGDLLPQLREARPDLFGELSAADVRWAREMVVTRAFRAEILNNEGGACGVLCPLLDLRNHADGAAEATPRASDGYVRLCAPGIEVGAEIVTNYGEVSNADHLMSHGFALRGSRHETFALSVASGIFDICPAGGDDQFPWGLYESFASSPEVILDARALVLQAFRRNEDRVRLEPETRIVLTAILRACRKAVGPFDATCRRDKALLAPPGPEASVAIYRLGQWRILNDAVHVLEYALQRRKRKWRKLWERRRLRLAQ</sequence>
<dbReference type="AlphaFoldDB" id="A0A8J2SNK6"/>
<accession>A0A8J2SNK6</accession>
<dbReference type="InterPro" id="IPR046341">
    <property type="entry name" value="SET_dom_sf"/>
</dbReference>
<dbReference type="EMBL" id="CAKKNE010000004">
    <property type="protein sequence ID" value="CAH0374270.1"/>
    <property type="molecule type" value="Genomic_DNA"/>
</dbReference>
<protein>
    <recommendedName>
        <fullName evidence="3">SET domain-containing protein</fullName>
    </recommendedName>
</protein>
<evidence type="ECO:0008006" key="3">
    <source>
        <dbReference type="Google" id="ProtNLM"/>
    </source>
</evidence>
<proteinExistence type="predicted"/>
<name>A0A8J2SNK6_9STRA</name>
<evidence type="ECO:0000313" key="2">
    <source>
        <dbReference type="Proteomes" id="UP000789595"/>
    </source>
</evidence>
<organism evidence="1 2">
    <name type="scientific">Pelagomonas calceolata</name>
    <dbReference type="NCBI Taxonomy" id="35677"/>
    <lineage>
        <taxon>Eukaryota</taxon>
        <taxon>Sar</taxon>
        <taxon>Stramenopiles</taxon>
        <taxon>Ochrophyta</taxon>
        <taxon>Pelagophyceae</taxon>
        <taxon>Pelagomonadales</taxon>
        <taxon>Pelagomonadaceae</taxon>
        <taxon>Pelagomonas</taxon>
    </lineage>
</organism>
<dbReference type="Gene3D" id="3.90.1410.10">
    <property type="entry name" value="set domain protein methyltransferase, domain 1"/>
    <property type="match status" value="1"/>
</dbReference>
<dbReference type="InterPro" id="IPR050600">
    <property type="entry name" value="SETD3_SETD6_MTase"/>
</dbReference>
<gene>
    <name evidence="1" type="ORF">PECAL_4P15420</name>
</gene>
<comment type="caution">
    <text evidence="1">The sequence shown here is derived from an EMBL/GenBank/DDBJ whole genome shotgun (WGS) entry which is preliminary data.</text>
</comment>
<keyword evidence="2" id="KW-1185">Reference proteome</keyword>
<reference evidence="1" key="1">
    <citation type="submission" date="2021-11" db="EMBL/GenBank/DDBJ databases">
        <authorList>
            <consortium name="Genoscope - CEA"/>
            <person name="William W."/>
        </authorList>
    </citation>
    <scope>NUCLEOTIDE SEQUENCE</scope>
</reference>
<dbReference type="Proteomes" id="UP000789595">
    <property type="component" value="Unassembled WGS sequence"/>
</dbReference>
<dbReference type="GO" id="GO:0016279">
    <property type="term" value="F:protein-lysine N-methyltransferase activity"/>
    <property type="evidence" value="ECO:0007669"/>
    <property type="project" value="TreeGrafter"/>
</dbReference>
<dbReference type="SUPFAM" id="SSF82199">
    <property type="entry name" value="SET domain"/>
    <property type="match status" value="1"/>
</dbReference>
<dbReference type="PANTHER" id="PTHR13271">
    <property type="entry name" value="UNCHARACTERIZED PUTATIVE METHYLTRANSFERASE"/>
    <property type="match status" value="1"/>
</dbReference>
<evidence type="ECO:0000313" key="1">
    <source>
        <dbReference type="EMBL" id="CAH0374270.1"/>
    </source>
</evidence>
<dbReference type="CDD" id="cd10527">
    <property type="entry name" value="SET_LSMT"/>
    <property type="match status" value="1"/>
</dbReference>